<dbReference type="EMBL" id="WJXA01000178">
    <property type="protein sequence ID" value="KAF7114889.1"/>
    <property type="molecule type" value="Genomic_DNA"/>
</dbReference>
<name>A0A834FW10_RHOSS</name>
<evidence type="ECO:0000313" key="1">
    <source>
        <dbReference type="EMBL" id="KAF7114889.1"/>
    </source>
</evidence>
<dbReference type="Proteomes" id="UP000626092">
    <property type="component" value="Unassembled WGS sequence"/>
</dbReference>
<reference evidence="1" key="1">
    <citation type="submission" date="2019-11" db="EMBL/GenBank/DDBJ databases">
        <authorList>
            <person name="Liu Y."/>
            <person name="Hou J."/>
            <person name="Li T.-Q."/>
            <person name="Guan C.-H."/>
            <person name="Wu X."/>
            <person name="Wu H.-Z."/>
            <person name="Ling F."/>
            <person name="Zhang R."/>
            <person name="Shi X.-G."/>
            <person name="Ren J.-P."/>
            <person name="Chen E.-F."/>
            <person name="Sun J.-M."/>
        </authorList>
    </citation>
    <scope>NUCLEOTIDE SEQUENCE</scope>
    <source>
        <strain evidence="1">Adult_tree_wgs_1</strain>
        <tissue evidence="1">Leaves</tissue>
    </source>
</reference>
<dbReference type="PANTHER" id="PTHR11439">
    <property type="entry name" value="GAG-POL-RELATED RETROTRANSPOSON"/>
    <property type="match status" value="1"/>
</dbReference>
<accession>A0A834FW10</accession>
<dbReference type="AlphaFoldDB" id="A0A834FW10"/>
<evidence type="ECO:0000313" key="2">
    <source>
        <dbReference type="Proteomes" id="UP000626092"/>
    </source>
</evidence>
<gene>
    <name evidence="1" type="ORF">RHSIM_RhsimUnG0071400</name>
</gene>
<sequence>MRRSVGLLFGVANYGDHVVGYVDSDFAGDHDKRRSLTGYVFILSGSAISWKATLQATVALSTTEAEYMAIAEAVKEALWMRECYTFD</sequence>
<dbReference type="CDD" id="cd09272">
    <property type="entry name" value="RNase_HI_RT_Ty1"/>
    <property type="match status" value="1"/>
</dbReference>
<comment type="caution">
    <text evidence="1">The sequence shown here is derived from an EMBL/GenBank/DDBJ whole genome shotgun (WGS) entry which is preliminary data.</text>
</comment>
<organism evidence="1 2">
    <name type="scientific">Rhododendron simsii</name>
    <name type="common">Sims's rhododendron</name>
    <dbReference type="NCBI Taxonomy" id="118357"/>
    <lineage>
        <taxon>Eukaryota</taxon>
        <taxon>Viridiplantae</taxon>
        <taxon>Streptophyta</taxon>
        <taxon>Embryophyta</taxon>
        <taxon>Tracheophyta</taxon>
        <taxon>Spermatophyta</taxon>
        <taxon>Magnoliopsida</taxon>
        <taxon>eudicotyledons</taxon>
        <taxon>Gunneridae</taxon>
        <taxon>Pentapetalae</taxon>
        <taxon>asterids</taxon>
        <taxon>Ericales</taxon>
        <taxon>Ericaceae</taxon>
        <taxon>Ericoideae</taxon>
        <taxon>Rhodoreae</taxon>
        <taxon>Rhododendron</taxon>
    </lineage>
</organism>
<dbReference type="OrthoDB" id="1915846at2759"/>
<proteinExistence type="predicted"/>
<keyword evidence="2" id="KW-1185">Reference proteome</keyword>
<protein>
    <submittedName>
        <fullName evidence="1">Uncharacterized protein</fullName>
    </submittedName>
</protein>